<comment type="caution">
    <text evidence="3">The sequence shown here is derived from an EMBL/GenBank/DDBJ whole genome shotgun (WGS) entry which is preliminary data.</text>
</comment>
<protein>
    <submittedName>
        <fullName evidence="3">Multi antimicrobial extrusion protein</fullName>
    </submittedName>
</protein>
<dbReference type="AlphaFoldDB" id="A0A2U1PK83"/>
<feature type="transmembrane region" description="Helical" evidence="2">
    <location>
        <begin position="153"/>
        <end position="171"/>
    </location>
</feature>
<dbReference type="Proteomes" id="UP000245207">
    <property type="component" value="Unassembled WGS sequence"/>
</dbReference>
<evidence type="ECO:0000313" key="4">
    <source>
        <dbReference type="Proteomes" id="UP000245207"/>
    </source>
</evidence>
<keyword evidence="2" id="KW-0812">Transmembrane</keyword>
<evidence type="ECO:0000313" key="3">
    <source>
        <dbReference type="EMBL" id="PWA86176.1"/>
    </source>
</evidence>
<dbReference type="PANTHER" id="PTHR11206">
    <property type="entry name" value="MULTIDRUG RESISTANCE PROTEIN"/>
    <property type="match status" value="1"/>
</dbReference>
<keyword evidence="2" id="KW-1133">Transmembrane helix</keyword>
<feature type="transmembrane region" description="Helical" evidence="2">
    <location>
        <begin position="191"/>
        <end position="213"/>
    </location>
</feature>
<dbReference type="InterPro" id="IPR002528">
    <property type="entry name" value="MATE_fam"/>
</dbReference>
<feature type="transmembrane region" description="Helical" evidence="2">
    <location>
        <begin position="46"/>
        <end position="66"/>
    </location>
</feature>
<proteinExistence type="inferred from homology"/>
<dbReference type="GO" id="GO:0015297">
    <property type="term" value="F:antiporter activity"/>
    <property type="evidence" value="ECO:0007669"/>
    <property type="project" value="InterPro"/>
</dbReference>
<dbReference type="Pfam" id="PF01554">
    <property type="entry name" value="MatE"/>
    <property type="match status" value="1"/>
</dbReference>
<organism evidence="3 4">
    <name type="scientific">Artemisia annua</name>
    <name type="common">Sweet wormwood</name>
    <dbReference type="NCBI Taxonomy" id="35608"/>
    <lineage>
        <taxon>Eukaryota</taxon>
        <taxon>Viridiplantae</taxon>
        <taxon>Streptophyta</taxon>
        <taxon>Embryophyta</taxon>
        <taxon>Tracheophyta</taxon>
        <taxon>Spermatophyta</taxon>
        <taxon>Magnoliopsida</taxon>
        <taxon>eudicotyledons</taxon>
        <taxon>Gunneridae</taxon>
        <taxon>Pentapetalae</taxon>
        <taxon>asterids</taxon>
        <taxon>campanulids</taxon>
        <taxon>Asterales</taxon>
        <taxon>Asteraceae</taxon>
        <taxon>Asteroideae</taxon>
        <taxon>Anthemideae</taxon>
        <taxon>Artemisiinae</taxon>
        <taxon>Artemisia</taxon>
    </lineage>
</organism>
<feature type="transmembrane region" description="Helical" evidence="2">
    <location>
        <begin position="86"/>
        <end position="105"/>
    </location>
</feature>
<dbReference type="STRING" id="35608.A0A2U1PK83"/>
<keyword evidence="2" id="KW-0472">Membrane</keyword>
<dbReference type="GO" id="GO:0016020">
    <property type="term" value="C:membrane"/>
    <property type="evidence" value="ECO:0007669"/>
    <property type="project" value="InterPro"/>
</dbReference>
<accession>A0A2U1PK83</accession>
<name>A0A2U1PK83_ARTAN</name>
<dbReference type="OrthoDB" id="1741175at2759"/>
<dbReference type="EMBL" id="PKPP01001047">
    <property type="protein sequence ID" value="PWA86176.1"/>
    <property type="molecule type" value="Genomic_DNA"/>
</dbReference>
<reference evidence="3 4" key="1">
    <citation type="journal article" date="2018" name="Mol. Plant">
        <title>The genome of Artemisia annua provides insight into the evolution of Asteraceae family and artemisinin biosynthesis.</title>
        <authorList>
            <person name="Shen Q."/>
            <person name="Zhang L."/>
            <person name="Liao Z."/>
            <person name="Wang S."/>
            <person name="Yan T."/>
            <person name="Shi P."/>
            <person name="Liu M."/>
            <person name="Fu X."/>
            <person name="Pan Q."/>
            <person name="Wang Y."/>
            <person name="Lv Z."/>
            <person name="Lu X."/>
            <person name="Zhang F."/>
            <person name="Jiang W."/>
            <person name="Ma Y."/>
            <person name="Chen M."/>
            <person name="Hao X."/>
            <person name="Li L."/>
            <person name="Tang Y."/>
            <person name="Lv G."/>
            <person name="Zhou Y."/>
            <person name="Sun X."/>
            <person name="Brodelius P.E."/>
            <person name="Rose J.K.C."/>
            <person name="Tang K."/>
        </authorList>
    </citation>
    <scope>NUCLEOTIDE SEQUENCE [LARGE SCALE GENOMIC DNA]</scope>
    <source>
        <strain evidence="4">cv. Huhao1</strain>
        <tissue evidence="3">Leaf</tissue>
    </source>
</reference>
<sequence>MFHETKALFKLASPIALTALIFYTRSIISMLFLGHIGDIELATGSLAIAFANITAYSVLAGLALGLEPLCSQVFGANQGRLISLTLHRTVIFLLVVSIPITFLWINSSHILNYFHQDPNITHLARTYLLFSLPDLVSNSFIHPTHIYLRAQGITYPLAFASLVGTVVQLPLNYGLVSHFGLGLVGVARSSNMMVVVYIAYVFIVEIYDVIVCLTNDYQEASKLLFNNKTRLQNKLPHVEYELEIFVRRPYILICIQKAGGTFQTFGNEELVMVTCEPIQIHLKEEETLRLKIMLREEKLWIEVIGSLKWHLKKRNPVSFKKKNGSARFRCVLPYLDLLHGDCYPL</sequence>
<dbReference type="GO" id="GO:0042910">
    <property type="term" value="F:xenobiotic transmembrane transporter activity"/>
    <property type="evidence" value="ECO:0007669"/>
    <property type="project" value="InterPro"/>
</dbReference>
<feature type="transmembrane region" description="Helical" evidence="2">
    <location>
        <begin position="12"/>
        <end position="34"/>
    </location>
</feature>
<gene>
    <name evidence="3" type="ORF">CTI12_AA141980</name>
</gene>
<evidence type="ECO:0000256" key="1">
    <source>
        <dbReference type="ARBA" id="ARBA00010199"/>
    </source>
</evidence>
<evidence type="ECO:0000256" key="2">
    <source>
        <dbReference type="SAM" id="Phobius"/>
    </source>
</evidence>
<comment type="similarity">
    <text evidence="1">Belongs to the multi antimicrobial extrusion (MATE) (TC 2.A.66.1) family.</text>
</comment>
<keyword evidence="4" id="KW-1185">Reference proteome</keyword>